<keyword evidence="2" id="KW-1185">Reference proteome</keyword>
<accession>A0ABN7XMF1</accession>
<reference evidence="1 2" key="1">
    <citation type="submission" date="2021-06" db="EMBL/GenBank/DDBJ databases">
        <authorList>
            <person name="Kallberg Y."/>
            <person name="Tangrot J."/>
            <person name="Rosling A."/>
        </authorList>
    </citation>
    <scope>NUCLEOTIDE SEQUENCE [LARGE SCALE GENOMIC DNA]</scope>
    <source>
        <strain evidence="1 2">120-4 pot B 10/14</strain>
    </source>
</reference>
<feature type="non-terminal residue" evidence="1">
    <location>
        <position position="84"/>
    </location>
</feature>
<comment type="caution">
    <text evidence="1">The sequence shown here is derived from an EMBL/GenBank/DDBJ whole genome shotgun (WGS) entry which is preliminary data.</text>
</comment>
<dbReference type="EMBL" id="CAJVQB010160744">
    <property type="protein sequence ID" value="CAG8856503.1"/>
    <property type="molecule type" value="Genomic_DNA"/>
</dbReference>
<evidence type="ECO:0000313" key="1">
    <source>
        <dbReference type="EMBL" id="CAG8856503.1"/>
    </source>
</evidence>
<proteinExistence type="predicted"/>
<gene>
    <name evidence="1" type="ORF">GMARGA_LOCUS45324</name>
</gene>
<protein>
    <submittedName>
        <fullName evidence="1">45954_t:CDS:1</fullName>
    </submittedName>
</protein>
<sequence length="84" mass="10026">HIYKNLEKNLKGKLHEEYLDFIAIWNKTQKYLECALGIDVTSWVLCYTHRSFNNVQIQLQLNIEDQYEYKKQINQNPTVGLPNI</sequence>
<dbReference type="Proteomes" id="UP000789901">
    <property type="component" value="Unassembled WGS sequence"/>
</dbReference>
<evidence type="ECO:0000313" key="2">
    <source>
        <dbReference type="Proteomes" id="UP000789901"/>
    </source>
</evidence>
<organism evidence="1 2">
    <name type="scientific">Gigaspora margarita</name>
    <dbReference type="NCBI Taxonomy" id="4874"/>
    <lineage>
        <taxon>Eukaryota</taxon>
        <taxon>Fungi</taxon>
        <taxon>Fungi incertae sedis</taxon>
        <taxon>Mucoromycota</taxon>
        <taxon>Glomeromycotina</taxon>
        <taxon>Glomeromycetes</taxon>
        <taxon>Diversisporales</taxon>
        <taxon>Gigasporaceae</taxon>
        <taxon>Gigaspora</taxon>
    </lineage>
</organism>
<name>A0ABN7XMF1_GIGMA</name>
<feature type="non-terminal residue" evidence="1">
    <location>
        <position position="1"/>
    </location>
</feature>